<reference evidence="2 3" key="1">
    <citation type="journal article" date="2016" name="Nat. Commun.">
        <title>Thousands of microbial genomes shed light on interconnected biogeochemical processes in an aquifer system.</title>
        <authorList>
            <person name="Anantharaman K."/>
            <person name="Brown C.T."/>
            <person name="Hug L.A."/>
            <person name="Sharon I."/>
            <person name="Castelle C.J."/>
            <person name="Probst A.J."/>
            <person name="Thomas B.C."/>
            <person name="Singh A."/>
            <person name="Wilkins M.J."/>
            <person name="Karaoz U."/>
            <person name="Brodie E.L."/>
            <person name="Williams K.H."/>
            <person name="Hubbard S.S."/>
            <person name="Banfield J.F."/>
        </authorList>
    </citation>
    <scope>NUCLEOTIDE SEQUENCE [LARGE SCALE GENOMIC DNA]</scope>
</reference>
<dbReference type="EMBL" id="MFLE01000014">
    <property type="protein sequence ID" value="OGG61837.1"/>
    <property type="molecule type" value="Genomic_DNA"/>
</dbReference>
<protein>
    <submittedName>
        <fullName evidence="2">Uncharacterized protein</fullName>
    </submittedName>
</protein>
<proteinExistence type="predicted"/>
<feature type="transmembrane region" description="Helical" evidence="1">
    <location>
        <begin position="45"/>
        <end position="62"/>
    </location>
</feature>
<feature type="transmembrane region" description="Helical" evidence="1">
    <location>
        <begin position="21"/>
        <end position="39"/>
    </location>
</feature>
<keyword evidence="1" id="KW-1133">Transmembrane helix</keyword>
<organism evidence="2 3">
    <name type="scientific">Candidatus Kaiserbacteria bacterium RIFCSPHIGHO2_02_FULL_49_34</name>
    <dbReference type="NCBI Taxonomy" id="1798491"/>
    <lineage>
        <taxon>Bacteria</taxon>
        <taxon>Candidatus Kaiseribacteriota</taxon>
    </lineage>
</organism>
<accession>A0A1F6DKI6</accession>
<comment type="caution">
    <text evidence="2">The sequence shown here is derived from an EMBL/GenBank/DDBJ whole genome shotgun (WGS) entry which is preliminary data.</text>
</comment>
<evidence type="ECO:0000313" key="3">
    <source>
        <dbReference type="Proteomes" id="UP000176511"/>
    </source>
</evidence>
<gene>
    <name evidence="2" type="ORF">A3C87_00365</name>
</gene>
<dbReference type="Proteomes" id="UP000176511">
    <property type="component" value="Unassembled WGS sequence"/>
</dbReference>
<evidence type="ECO:0000256" key="1">
    <source>
        <dbReference type="SAM" id="Phobius"/>
    </source>
</evidence>
<sequence>MKEQVVTKVEIEKTNKLWKKVKLVAFATAILGMIIANQMPEDARMVVTGAFLFLAFLIYLGARIGAWWTNG</sequence>
<keyword evidence="1" id="KW-0812">Transmembrane</keyword>
<keyword evidence="1" id="KW-0472">Membrane</keyword>
<dbReference type="AlphaFoldDB" id="A0A1F6DKI6"/>
<dbReference type="STRING" id="1798491.A3C87_00365"/>
<name>A0A1F6DKI6_9BACT</name>
<evidence type="ECO:0000313" key="2">
    <source>
        <dbReference type="EMBL" id="OGG61837.1"/>
    </source>
</evidence>